<keyword evidence="1" id="KW-0808">Transferase</keyword>
<name>A0ABT1PXS6_9ACTN</name>
<dbReference type="EMBL" id="JANFNG010000013">
    <property type="protein sequence ID" value="MCQ4082486.1"/>
    <property type="molecule type" value="Genomic_DNA"/>
</dbReference>
<evidence type="ECO:0000313" key="1">
    <source>
        <dbReference type="EMBL" id="MCQ4082486.1"/>
    </source>
</evidence>
<comment type="caution">
    <text evidence="1">The sequence shown here is derived from an EMBL/GenBank/DDBJ whole genome shotgun (WGS) entry which is preliminary data.</text>
</comment>
<proteinExistence type="predicted"/>
<protein>
    <submittedName>
        <fullName evidence="1">Nucleotidyl transferase AbiEii/AbiGii toxin family protein</fullName>
    </submittedName>
</protein>
<organism evidence="1 2">
    <name type="scientific">Streptomyces humicola</name>
    <dbReference type="NCBI Taxonomy" id="2953240"/>
    <lineage>
        <taxon>Bacteria</taxon>
        <taxon>Bacillati</taxon>
        <taxon>Actinomycetota</taxon>
        <taxon>Actinomycetes</taxon>
        <taxon>Kitasatosporales</taxon>
        <taxon>Streptomycetaceae</taxon>
        <taxon>Streptomyces</taxon>
    </lineage>
</organism>
<sequence length="434" mass="48912">MSESWERFSHYSEYLPQLPLEENQRERLGFPATLRPISDPEAVQPGVFDPSLKQHQRAFRAADPRYDDPDKQTAWRVARRNALDVVIAAVAASPWADSLVLRGSVLLAGWCGPVAREPGDLDFIVVPASWKLDDPRTKSMFEQLTSAVHERTCAQGASGLRFVPEEAASDEIWTYDRVPGRRLILPWRTDHVAGGVVQLDLVFNEHLPVPPEPTRIPTRDGRDAAHLLAVTPELSLAWKLQWLVTDMWPQGKDLYDAALLAERYLLRYSMLRDVLSQVDPYHCVHPLHTHHLLELDLEAEWGEFLREYPHITGSYRDYQQRLVTALAPTFAAAGVPENGRDTYALLASWLSPSTEKYRPTLTTAAGALETVLARMAEDGIPLRGAIIITRELLGPDTHGLDDARDRILNSAAFAQHPTWARQNMSELDQYLESL</sequence>
<keyword evidence="2" id="KW-1185">Reference proteome</keyword>
<dbReference type="GO" id="GO:0016740">
    <property type="term" value="F:transferase activity"/>
    <property type="evidence" value="ECO:0007669"/>
    <property type="project" value="UniProtKB-KW"/>
</dbReference>
<gene>
    <name evidence="1" type="ORF">NGB36_18230</name>
</gene>
<evidence type="ECO:0000313" key="2">
    <source>
        <dbReference type="Proteomes" id="UP001057702"/>
    </source>
</evidence>
<dbReference type="InterPro" id="IPR014942">
    <property type="entry name" value="AbiEii"/>
</dbReference>
<dbReference type="RefSeq" id="WP_255921390.1">
    <property type="nucleotide sequence ID" value="NZ_JANFNG010000013.1"/>
</dbReference>
<reference evidence="1" key="1">
    <citation type="submission" date="2022-06" db="EMBL/GenBank/DDBJ databases">
        <title>Draft genome sequence of Streptomyces sp. RB6PN25 isolated from peat swamp forest in Thailand.</title>
        <authorList>
            <person name="Duangmal K."/>
            <person name="Klaysubun C."/>
        </authorList>
    </citation>
    <scope>NUCLEOTIDE SEQUENCE</scope>
    <source>
        <strain evidence="1">RB6PN25</strain>
    </source>
</reference>
<dbReference type="Pfam" id="PF08843">
    <property type="entry name" value="AbiEii"/>
    <property type="match status" value="1"/>
</dbReference>
<dbReference type="Proteomes" id="UP001057702">
    <property type="component" value="Unassembled WGS sequence"/>
</dbReference>
<accession>A0ABT1PXS6</accession>